<dbReference type="GO" id="GO:0006915">
    <property type="term" value="P:apoptotic process"/>
    <property type="evidence" value="ECO:0007669"/>
    <property type="project" value="UniProtKB-KW"/>
</dbReference>
<evidence type="ECO:0000256" key="5">
    <source>
        <dbReference type="ARBA" id="ARBA00022703"/>
    </source>
</evidence>
<evidence type="ECO:0000256" key="4">
    <source>
        <dbReference type="ARBA" id="ARBA00022692"/>
    </source>
</evidence>
<keyword evidence="11 19" id="KW-0175">Coiled coil</keyword>
<accession>A0AAJ7L622</accession>
<organism evidence="21 22">
    <name type="scientific">Galendromus occidentalis</name>
    <name type="common">western predatory mite</name>
    <dbReference type="NCBI Taxonomy" id="34638"/>
    <lineage>
        <taxon>Eukaryota</taxon>
        <taxon>Metazoa</taxon>
        <taxon>Ecdysozoa</taxon>
        <taxon>Arthropoda</taxon>
        <taxon>Chelicerata</taxon>
        <taxon>Arachnida</taxon>
        <taxon>Acari</taxon>
        <taxon>Parasitiformes</taxon>
        <taxon>Mesostigmata</taxon>
        <taxon>Gamasina</taxon>
        <taxon>Phytoseioidea</taxon>
        <taxon>Phytoseiidae</taxon>
        <taxon>Typhlodrominae</taxon>
        <taxon>Galendromus</taxon>
    </lineage>
</organism>
<comment type="catalytic activity">
    <reaction evidence="18">
        <text>GTP + H2O = GDP + phosphate + H(+)</text>
        <dbReference type="Rhea" id="RHEA:19669"/>
        <dbReference type="ChEBI" id="CHEBI:15377"/>
        <dbReference type="ChEBI" id="CHEBI:15378"/>
        <dbReference type="ChEBI" id="CHEBI:37565"/>
        <dbReference type="ChEBI" id="CHEBI:43474"/>
        <dbReference type="ChEBI" id="CHEBI:58189"/>
        <dbReference type="EC" id="3.6.5.5"/>
    </reaction>
</comment>
<dbReference type="GO" id="GO:0008289">
    <property type="term" value="F:lipid binding"/>
    <property type="evidence" value="ECO:0007669"/>
    <property type="project" value="UniProtKB-KW"/>
</dbReference>
<keyword evidence="4" id="KW-0812">Transmembrane</keyword>
<dbReference type="GO" id="GO:0005743">
    <property type="term" value="C:mitochondrial inner membrane"/>
    <property type="evidence" value="ECO:0007669"/>
    <property type="project" value="UniProtKB-SubCell"/>
</dbReference>
<dbReference type="PRINTS" id="PR00195">
    <property type="entry name" value="DYNAMIN"/>
</dbReference>
<dbReference type="AlphaFoldDB" id="A0AAJ7L622"/>
<reference evidence="22" key="1">
    <citation type="submission" date="2025-08" db="UniProtKB">
        <authorList>
            <consortium name="RefSeq"/>
        </authorList>
    </citation>
    <scope>IDENTIFICATION</scope>
</reference>
<dbReference type="PANTHER" id="PTHR11566:SF67">
    <property type="entry name" value="DYNAMIN-LIKE 120 KDA PROTEIN, MITOCHONDRIAL"/>
    <property type="match status" value="1"/>
</dbReference>
<dbReference type="InterPro" id="IPR022812">
    <property type="entry name" value="Dynamin"/>
</dbReference>
<evidence type="ECO:0000256" key="12">
    <source>
        <dbReference type="ARBA" id="ARBA00023121"/>
    </source>
</evidence>
<evidence type="ECO:0000256" key="1">
    <source>
        <dbReference type="ARBA" id="ARBA00004434"/>
    </source>
</evidence>
<dbReference type="Gene3D" id="3.40.50.300">
    <property type="entry name" value="P-loop containing nucleotide triphosphate hydrolases"/>
    <property type="match status" value="1"/>
</dbReference>
<feature type="coiled-coil region" evidence="19">
    <location>
        <begin position="180"/>
        <end position="218"/>
    </location>
</feature>
<dbReference type="GO" id="GO:0005525">
    <property type="term" value="F:GTP binding"/>
    <property type="evidence" value="ECO:0007669"/>
    <property type="project" value="UniProtKB-KW"/>
</dbReference>
<keyword evidence="10" id="KW-1133">Transmembrane helix</keyword>
<evidence type="ECO:0000259" key="20">
    <source>
        <dbReference type="PROSITE" id="PS51718"/>
    </source>
</evidence>
<keyword evidence="5" id="KW-0053">Apoptosis</keyword>
<comment type="subcellular location">
    <subcellularLocation>
        <location evidence="1">Mitochondrion inner membrane</location>
        <topology evidence="1">Single-pass membrane protein</topology>
    </subcellularLocation>
    <subcellularLocation>
        <location evidence="2">Mitochondrion intermembrane space</location>
    </subcellularLocation>
</comment>
<keyword evidence="6" id="KW-0547">Nucleotide-binding</keyword>
<dbReference type="InterPro" id="IPR001401">
    <property type="entry name" value="Dynamin_GTPase"/>
</dbReference>
<dbReference type="PROSITE" id="PS51718">
    <property type="entry name" value="G_DYNAMIN_2"/>
    <property type="match status" value="1"/>
</dbReference>
<dbReference type="EC" id="3.6.5.5" evidence="3"/>
<dbReference type="GO" id="GO:0003924">
    <property type="term" value="F:GTPase activity"/>
    <property type="evidence" value="ECO:0007669"/>
    <property type="project" value="InterPro"/>
</dbReference>
<dbReference type="Proteomes" id="UP000694867">
    <property type="component" value="Unplaced"/>
</dbReference>
<dbReference type="SUPFAM" id="SSF52540">
    <property type="entry name" value="P-loop containing nucleoside triphosphate hydrolases"/>
    <property type="match status" value="1"/>
</dbReference>
<dbReference type="PANTHER" id="PTHR11566">
    <property type="entry name" value="DYNAMIN"/>
    <property type="match status" value="1"/>
</dbReference>
<evidence type="ECO:0000256" key="16">
    <source>
        <dbReference type="ARBA" id="ARBA00023157"/>
    </source>
</evidence>
<evidence type="ECO:0000313" key="21">
    <source>
        <dbReference type="Proteomes" id="UP000694867"/>
    </source>
</evidence>
<evidence type="ECO:0000256" key="19">
    <source>
        <dbReference type="SAM" id="Coils"/>
    </source>
</evidence>
<dbReference type="FunFam" id="3.40.50.300:FF:000171">
    <property type="entry name" value="Dynamin-like 120 kDa protein, mitochondrial"/>
    <property type="match status" value="1"/>
</dbReference>
<keyword evidence="13" id="KW-0496">Mitochondrion</keyword>
<dbReference type="SMART" id="SM00053">
    <property type="entry name" value="DYNc"/>
    <property type="match status" value="1"/>
</dbReference>
<sequence length="934" mass="107592">MLSRCRGEAVRAVGARGYHALKRRPKSNPQGNRRISPLLIATQQQRGIFLVARALRHVLKLRYLVLGGTVAGAANIANKYEEFKKSLPDAKWVEDLLPSDESVSKMRETVNNAKLKSGEALTDRVASFVNWLNAVHLDSPASDLNGNNIETMAAAAAGLFAGDEKAPRQKTDQVRNQERINSLQDELIHLQMKYQKELEKLEKENKELRREILLIRKGKSAHHVSRRSLKKSLIDLYSEVLDELSGCGFDVQDSLPRVVVVGDQSAGKTSVLEMIAQARIFPRGAGEMMTRSPVKVTLSEAASHVAQFSDSSREYDLTKEKELQDLRREIEYRMRRSVADGKTVSNEVISLNVKGPGLQRMVLVDLPGIISTSTTEMAEGTKESIREMTEYYMNNPNAIILCIQDGSVDAERSMVTDLVSRSDPEGARTVFVLTKVDLAEKNMANPNRIKKILDGKLFPMKALGYFAVVTGKGGKDDRIEDIKAYEEQFFLNSKLCRDGVLNTSQCTTQNLSLSVSECFWRMVRDSIEQQSETFKAQRFNLEAEWKNNFPRQRELDRDELFERARSELLDEVAHLSQLSPKEWERTLQIRLWQEVESHVFDSIYFPAAQTRNSGTFNTAADIRLKLWVEKILPKVSMEVGWFALKETLQKMIEATKQSKGHDQIYDKLMLRVLEELVTRHNWEEKSIETLRLIQLNALEDRCVHDKHQWDTSVQFMEEVLKTKFTDAKDRVYQMVGPGFYEQWLYWKYRSPEQNVKCAIKTELEAMLFRQPETFFREHGPALTQEELTAIRKNLQSKGYQSVDYKQIKETWDPVYRYHFLKYASERTKDCSRLFYAYHKGSDDEAAKCPDVVLFWRIQRMIQTTSNVLRQQVMNRETKRLEKEVKEILEDLGEDTSVKKELLTGRRVELAEELKRVRAIQEKLEEFIAALNKEK</sequence>
<dbReference type="GO" id="GO:0006897">
    <property type="term" value="P:endocytosis"/>
    <property type="evidence" value="ECO:0007669"/>
    <property type="project" value="TreeGrafter"/>
</dbReference>
<dbReference type="GO" id="GO:0016559">
    <property type="term" value="P:peroxisome fission"/>
    <property type="evidence" value="ECO:0007669"/>
    <property type="project" value="TreeGrafter"/>
</dbReference>
<evidence type="ECO:0000256" key="8">
    <source>
        <dbReference type="ARBA" id="ARBA00022801"/>
    </source>
</evidence>
<evidence type="ECO:0000256" key="15">
    <source>
        <dbReference type="ARBA" id="ARBA00023136"/>
    </source>
</evidence>
<evidence type="ECO:0000256" key="7">
    <source>
        <dbReference type="ARBA" id="ARBA00022792"/>
    </source>
</evidence>
<evidence type="ECO:0000256" key="3">
    <source>
        <dbReference type="ARBA" id="ARBA00011980"/>
    </source>
</evidence>
<dbReference type="KEGG" id="goe:100907685"/>
<dbReference type="GO" id="GO:0008053">
    <property type="term" value="P:mitochondrial fusion"/>
    <property type="evidence" value="ECO:0007669"/>
    <property type="project" value="TreeGrafter"/>
</dbReference>
<keyword evidence="15" id="KW-0472">Membrane</keyword>
<keyword evidence="7" id="KW-0999">Mitochondrion inner membrane</keyword>
<dbReference type="Pfam" id="PF19434">
    <property type="entry name" value="OPA1_C"/>
    <property type="match status" value="1"/>
</dbReference>
<feature type="domain" description="Dynamin-type G" evidence="20">
    <location>
        <begin position="252"/>
        <end position="528"/>
    </location>
</feature>
<evidence type="ECO:0000256" key="9">
    <source>
        <dbReference type="ARBA" id="ARBA00022946"/>
    </source>
</evidence>
<dbReference type="RefSeq" id="XP_018496821.1">
    <property type="nucleotide sequence ID" value="XM_018641305.1"/>
</dbReference>
<evidence type="ECO:0000256" key="10">
    <source>
        <dbReference type="ARBA" id="ARBA00022989"/>
    </source>
</evidence>
<gene>
    <name evidence="22" type="primary">LOC100907685</name>
</gene>
<evidence type="ECO:0000256" key="13">
    <source>
        <dbReference type="ARBA" id="ARBA00023128"/>
    </source>
</evidence>
<dbReference type="GO" id="GO:0000266">
    <property type="term" value="P:mitochondrial fission"/>
    <property type="evidence" value="ECO:0007669"/>
    <property type="project" value="TreeGrafter"/>
</dbReference>
<proteinExistence type="predicted"/>
<dbReference type="CDD" id="cd08771">
    <property type="entry name" value="DLP_1"/>
    <property type="match status" value="1"/>
</dbReference>
<evidence type="ECO:0000256" key="11">
    <source>
        <dbReference type="ARBA" id="ARBA00023054"/>
    </source>
</evidence>
<dbReference type="InterPro" id="IPR027417">
    <property type="entry name" value="P-loop_NTPase"/>
</dbReference>
<dbReference type="GeneID" id="100907685"/>
<dbReference type="Pfam" id="PF00350">
    <property type="entry name" value="Dynamin_N"/>
    <property type="match status" value="1"/>
</dbReference>
<dbReference type="InterPro" id="IPR030381">
    <property type="entry name" value="G_DYNAMIN_dom"/>
</dbReference>
<evidence type="ECO:0000256" key="2">
    <source>
        <dbReference type="ARBA" id="ARBA00004569"/>
    </source>
</evidence>
<evidence type="ECO:0000256" key="18">
    <source>
        <dbReference type="ARBA" id="ARBA00048040"/>
    </source>
</evidence>
<feature type="coiled-coil region" evidence="19">
    <location>
        <begin position="870"/>
        <end position="933"/>
    </location>
</feature>
<dbReference type="CTD" id="4976"/>
<protein>
    <recommendedName>
        <fullName evidence="17">Dynamin-like GTPase OPA1, mitochondrial</fullName>
        <ecNumber evidence="3">3.6.5.5</ecNumber>
    </recommendedName>
</protein>
<evidence type="ECO:0000256" key="14">
    <source>
        <dbReference type="ARBA" id="ARBA00023134"/>
    </source>
</evidence>
<keyword evidence="9" id="KW-0809">Transit peptide</keyword>
<evidence type="ECO:0000313" key="22">
    <source>
        <dbReference type="RefSeq" id="XP_018496821.1"/>
    </source>
</evidence>
<dbReference type="GO" id="GO:0008017">
    <property type="term" value="F:microtubule binding"/>
    <property type="evidence" value="ECO:0007669"/>
    <property type="project" value="TreeGrafter"/>
</dbReference>
<keyword evidence="21" id="KW-1185">Reference proteome</keyword>
<dbReference type="GO" id="GO:0048312">
    <property type="term" value="P:intracellular distribution of mitochondria"/>
    <property type="evidence" value="ECO:0007669"/>
    <property type="project" value="TreeGrafter"/>
</dbReference>
<keyword evidence="8" id="KW-0378">Hydrolase</keyword>
<dbReference type="GO" id="GO:0005874">
    <property type="term" value="C:microtubule"/>
    <property type="evidence" value="ECO:0007669"/>
    <property type="project" value="TreeGrafter"/>
</dbReference>
<keyword evidence="16" id="KW-1015">Disulfide bond</keyword>
<dbReference type="InterPro" id="IPR045817">
    <property type="entry name" value="OPA1_C"/>
</dbReference>
<keyword evidence="12" id="KW-0446">Lipid-binding</keyword>
<dbReference type="InterPro" id="IPR045063">
    <property type="entry name" value="Dynamin_N"/>
</dbReference>
<evidence type="ECO:0000256" key="17">
    <source>
        <dbReference type="ARBA" id="ARBA00044791"/>
    </source>
</evidence>
<keyword evidence="14" id="KW-0342">GTP-binding</keyword>
<dbReference type="GO" id="GO:0005758">
    <property type="term" value="C:mitochondrial intermembrane space"/>
    <property type="evidence" value="ECO:0007669"/>
    <property type="project" value="UniProtKB-SubCell"/>
</dbReference>
<name>A0AAJ7L622_9ACAR</name>
<evidence type="ECO:0000256" key="6">
    <source>
        <dbReference type="ARBA" id="ARBA00022741"/>
    </source>
</evidence>